<gene>
    <name evidence="2" type="ORF">CANCADRAFT_26198</name>
</gene>
<dbReference type="Proteomes" id="UP000095023">
    <property type="component" value="Unassembled WGS sequence"/>
</dbReference>
<evidence type="ECO:0000259" key="1">
    <source>
        <dbReference type="Pfam" id="PF25459"/>
    </source>
</evidence>
<evidence type="ECO:0000313" key="3">
    <source>
        <dbReference type="Proteomes" id="UP000095023"/>
    </source>
</evidence>
<proteinExistence type="predicted"/>
<sequence length="246" mass="27433">MCVKTFWWAQPNGVPASVSSNPNILYECEDQVTGKRGGPKFITRDVYVLHPDYSQTTISAVFEADDPANVKFEQSFTAPPSLPSKDELRQYSNKIGAAATRLIQQLVGQKVGDGSDQALIRHVQANIPGTLFSIGLKTHGICVYMNIGNSSVRQLDEIRPGDIILFRTAKFQGHKGSLHQKYSLDLGSPVHTGFVAEWDGSKRKVKVVEQSREKGKVRAESYRIPDMKSGEIEVYRMVDRSYVGWQ</sequence>
<name>A0A1E4TH11_9ASCO</name>
<dbReference type="OrthoDB" id="207120at2759"/>
<organism evidence="2 3">
    <name type="scientific">Tortispora caseinolytica NRRL Y-17796</name>
    <dbReference type="NCBI Taxonomy" id="767744"/>
    <lineage>
        <taxon>Eukaryota</taxon>
        <taxon>Fungi</taxon>
        <taxon>Dikarya</taxon>
        <taxon>Ascomycota</taxon>
        <taxon>Saccharomycotina</taxon>
        <taxon>Trigonopsidomycetes</taxon>
        <taxon>Trigonopsidales</taxon>
        <taxon>Trigonopsidaceae</taxon>
        <taxon>Tortispora</taxon>
    </lineage>
</organism>
<reference evidence="3" key="1">
    <citation type="submission" date="2016-02" db="EMBL/GenBank/DDBJ databases">
        <title>Comparative genomics of biotechnologically important yeasts.</title>
        <authorList>
            <consortium name="DOE Joint Genome Institute"/>
            <person name="Riley R."/>
            <person name="Haridas S."/>
            <person name="Wolfe K.H."/>
            <person name="Lopes M.R."/>
            <person name="Hittinger C.T."/>
            <person name="Goker M."/>
            <person name="Salamov A."/>
            <person name="Wisecaver J."/>
            <person name="Long T.M."/>
            <person name="Aerts A.L."/>
            <person name="Barry K."/>
            <person name="Choi C."/>
            <person name="Clum A."/>
            <person name="Coughlan A.Y."/>
            <person name="Deshpande S."/>
            <person name="Douglass A.P."/>
            <person name="Hanson S.J."/>
            <person name="Klenk H.-P."/>
            <person name="Labutti K."/>
            <person name="Lapidus A."/>
            <person name="Lindquist E."/>
            <person name="Lipzen A."/>
            <person name="Meier-Kolthoff J.P."/>
            <person name="Ohm R.A."/>
            <person name="Otillar R.P."/>
            <person name="Pangilinan J."/>
            <person name="Peng Y."/>
            <person name="Rokas A."/>
            <person name="Rosa C.A."/>
            <person name="Scheuner C."/>
            <person name="Sibirny A.A."/>
            <person name="Slot J.C."/>
            <person name="Stielow J.B."/>
            <person name="Sun H."/>
            <person name="Kurtzman C.P."/>
            <person name="Blackwell M."/>
            <person name="Jeffries T.W."/>
            <person name="Grigoriev I.V."/>
        </authorList>
    </citation>
    <scope>NUCLEOTIDE SEQUENCE [LARGE SCALE GENOMIC DNA]</scope>
    <source>
        <strain evidence="3">NRRL Y-17796</strain>
    </source>
</reference>
<dbReference type="Pfam" id="PF25459">
    <property type="entry name" value="AIM3_BBC1_C"/>
    <property type="match status" value="1"/>
</dbReference>
<dbReference type="InterPro" id="IPR057402">
    <property type="entry name" value="AIM3_BBC1_C"/>
</dbReference>
<dbReference type="EMBL" id="KV453842">
    <property type="protein sequence ID" value="ODV91040.1"/>
    <property type="molecule type" value="Genomic_DNA"/>
</dbReference>
<dbReference type="AlphaFoldDB" id="A0A1E4TH11"/>
<evidence type="ECO:0000313" key="2">
    <source>
        <dbReference type="EMBL" id="ODV91040.1"/>
    </source>
</evidence>
<accession>A0A1E4TH11</accession>
<feature type="domain" description="BBC1/AIM3 cysteine proteinase-fold" evidence="1">
    <location>
        <begin position="74"/>
        <end position="246"/>
    </location>
</feature>
<protein>
    <recommendedName>
        <fullName evidence="1">BBC1/AIM3 cysteine proteinase-fold domain-containing protein</fullName>
    </recommendedName>
</protein>
<keyword evidence="3" id="KW-1185">Reference proteome</keyword>